<dbReference type="InterPro" id="IPR020835">
    <property type="entry name" value="Catalase_sf"/>
</dbReference>
<evidence type="ECO:0000313" key="3">
    <source>
        <dbReference type="Proteomes" id="UP001318682"/>
    </source>
</evidence>
<name>A0ABZ2BW18_9RHOB</name>
<keyword evidence="3" id="KW-1185">Reference proteome</keyword>
<evidence type="ECO:0000256" key="1">
    <source>
        <dbReference type="SAM" id="MobiDB-lite"/>
    </source>
</evidence>
<protein>
    <submittedName>
        <fullName evidence="2">Uncharacterized protein</fullName>
    </submittedName>
</protein>
<feature type="compositionally biased region" description="Basic residues" evidence="1">
    <location>
        <begin position="1"/>
        <end position="11"/>
    </location>
</feature>
<reference evidence="3" key="1">
    <citation type="submission" date="2024-01" db="EMBL/GenBank/DDBJ databases">
        <title>Roseobacter fucihabitans sp. nov., isolated from the brown alga Fucus spiralis.</title>
        <authorList>
            <person name="Hahnke S."/>
            <person name="Berger M."/>
            <person name="Schlingloff A."/>
            <person name="Athale I."/>
            <person name="Neumann-Schaal M."/>
            <person name="Adenaya A."/>
            <person name="Poehlein A."/>
            <person name="Daniel R."/>
            <person name="Pertersen J."/>
            <person name="Brinkhoff T."/>
        </authorList>
    </citation>
    <scope>NUCLEOTIDE SEQUENCE [LARGE SCALE GENOMIC DNA]</scope>
    <source>
        <strain evidence="3">B14</strain>
    </source>
</reference>
<feature type="region of interest" description="Disordered" evidence="1">
    <location>
        <begin position="1"/>
        <end position="21"/>
    </location>
</feature>
<organism evidence="2 3">
    <name type="scientific">Roseobacter fucihabitans</name>
    <dbReference type="NCBI Taxonomy" id="1537242"/>
    <lineage>
        <taxon>Bacteria</taxon>
        <taxon>Pseudomonadati</taxon>
        <taxon>Pseudomonadota</taxon>
        <taxon>Alphaproteobacteria</taxon>
        <taxon>Rhodobacterales</taxon>
        <taxon>Roseobacteraceae</taxon>
        <taxon>Roseobacter</taxon>
    </lineage>
</organism>
<accession>A0ABZ2BW18</accession>
<sequence>MIRCSNRKKRDPAKPDVHGSSLSNIDVERLHFFPRHVPPEHKPSGTINSAREKIYGTLVENRLQQKDKG</sequence>
<proteinExistence type="predicted"/>
<dbReference type="EMBL" id="CP143423">
    <property type="protein sequence ID" value="WVX50257.1"/>
    <property type="molecule type" value="Genomic_DNA"/>
</dbReference>
<dbReference type="SUPFAM" id="SSF56634">
    <property type="entry name" value="Heme-dependent catalase-like"/>
    <property type="match status" value="1"/>
</dbReference>
<gene>
    <name evidence="2" type="ORF">ROLI_033540</name>
</gene>
<evidence type="ECO:0000313" key="2">
    <source>
        <dbReference type="EMBL" id="WVX50257.1"/>
    </source>
</evidence>
<dbReference type="Proteomes" id="UP001318682">
    <property type="component" value="Chromosome"/>
</dbReference>